<organism evidence="1 2">
    <name type="scientific">Reticulomyxa filosa</name>
    <dbReference type="NCBI Taxonomy" id="46433"/>
    <lineage>
        <taxon>Eukaryota</taxon>
        <taxon>Sar</taxon>
        <taxon>Rhizaria</taxon>
        <taxon>Retaria</taxon>
        <taxon>Foraminifera</taxon>
        <taxon>Monothalamids</taxon>
        <taxon>Reticulomyxidae</taxon>
        <taxon>Reticulomyxa</taxon>
    </lineage>
</organism>
<dbReference type="Proteomes" id="UP000023152">
    <property type="component" value="Unassembled WGS sequence"/>
</dbReference>
<dbReference type="InterPro" id="IPR011989">
    <property type="entry name" value="ARM-like"/>
</dbReference>
<dbReference type="AlphaFoldDB" id="X6NKP4"/>
<gene>
    <name evidence="1" type="ORF">RFI_10660</name>
</gene>
<proteinExistence type="predicted"/>
<dbReference type="InterPro" id="IPR016024">
    <property type="entry name" value="ARM-type_fold"/>
</dbReference>
<dbReference type="EMBL" id="ASPP01007853">
    <property type="protein sequence ID" value="ETO26478.1"/>
    <property type="molecule type" value="Genomic_DNA"/>
</dbReference>
<evidence type="ECO:0000313" key="2">
    <source>
        <dbReference type="Proteomes" id="UP000023152"/>
    </source>
</evidence>
<reference evidence="1 2" key="1">
    <citation type="journal article" date="2013" name="Curr. Biol.">
        <title>The Genome of the Foraminiferan Reticulomyxa filosa.</title>
        <authorList>
            <person name="Glockner G."/>
            <person name="Hulsmann N."/>
            <person name="Schleicher M."/>
            <person name="Noegel A.A."/>
            <person name="Eichinger L."/>
            <person name="Gallinger C."/>
            <person name="Pawlowski J."/>
            <person name="Sierra R."/>
            <person name="Euteneuer U."/>
            <person name="Pillet L."/>
            <person name="Moustafa A."/>
            <person name="Platzer M."/>
            <person name="Groth M."/>
            <person name="Szafranski K."/>
            <person name="Schliwa M."/>
        </authorList>
    </citation>
    <scope>NUCLEOTIDE SEQUENCE [LARGE SCALE GENOMIC DNA]</scope>
</reference>
<protein>
    <recommendedName>
        <fullName evidence="3">Condensin complex subunit 1 C-terminal domain-containing protein</fullName>
    </recommendedName>
</protein>
<accession>X6NKP4</accession>
<dbReference type="SUPFAM" id="SSF48371">
    <property type="entry name" value="ARM repeat"/>
    <property type="match status" value="1"/>
</dbReference>
<evidence type="ECO:0000313" key="1">
    <source>
        <dbReference type="EMBL" id="ETO26478.1"/>
    </source>
</evidence>
<dbReference type="OrthoDB" id="434814at2759"/>
<name>X6NKP4_RETFI</name>
<sequence>MLVKQTQKVHFFHQNSNVVIKESLVYSNCILFFGSHLAKPKVIDANLCTDPLIISSTNVIRNWRKKDEEKLKDQLEVLKYLCVSITTSKTVLKYYQYFIQNQNEYISSMSVDKFETISLKVSKIQVDIVFEVLLSGFKNQNSKTHKKCAKLIEKILPNMNKEQLNSNFKRLMETLHNKEVTICDTCANTLVAILIKLGNEQLDHISNDDKIVQRLFKQLLIRCDKLQLGNIFQTLIDKLISNKEENVNLLHWKLCNISMQLDETHADITFNCLIRCLKHKKRRVRKFGIELLVKMPMKWQKQVDIFFKRLINRISEDKNDNVRYLCAQAIQRLLQLQRE</sequence>
<evidence type="ECO:0008006" key="3">
    <source>
        <dbReference type="Google" id="ProtNLM"/>
    </source>
</evidence>
<dbReference type="Gene3D" id="1.25.10.10">
    <property type="entry name" value="Leucine-rich Repeat Variant"/>
    <property type="match status" value="2"/>
</dbReference>
<comment type="caution">
    <text evidence="1">The sequence shown here is derived from an EMBL/GenBank/DDBJ whole genome shotgun (WGS) entry which is preliminary data.</text>
</comment>
<keyword evidence="2" id="KW-1185">Reference proteome</keyword>